<dbReference type="GO" id="GO:0043130">
    <property type="term" value="F:ubiquitin binding"/>
    <property type="evidence" value="ECO:0007669"/>
    <property type="project" value="TreeGrafter"/>
</dbReference>
<feature type="repeat" description="WD" evidence="6">
    <location>
        <begin position="145"/>
        <end position="187"/>
    </location>
</feature>
<accession>A0A4U5PIF0</accession>
<dbReference type="PROSITE" id="PS51394">
    <property type="entry name" value="PFU"/>
    <property type="match status" value="1"/>
</dbReference>
<dbReference type="AlphaFoldDB" id="A0A4U5PIF0"/>
<dbReference type="PROSITE" id="PS00678">
    <property type="entry name" value="WD_REPEATS_1"/>
    <property type="match status" value="1"/>
</dbReference>
<dbReference type="GO" id="GO:0043161">
    <property type="term" value="P:proteasome-mediated ubiquitin-dependent protein catabolic process"/>
    <property type="evidence" value="ECO:0007669"/>
    <property type="project" value="TreeGrafter"/>
</dbReference>
<dbReference type="PANTHER" id="PTHR19849:SF0">
    <property type="entry name" value="PHOSPHOLIPASE A-2-ACTIVATING PROTEIN"/>
    <property type="match status" value="1"/>
</dbReference>
<evidence type="ECO:0000313" key="9">
    <source>
        <dbReference type="EMBL" id="TKR96358.1"/>
    </source>
</evidence>
<dbReference type="InterPro" id="IPR015943">
    <property type="entry name" value="WD40/YVTN_repeat-like_dom_sf"/>
</dbReference>
<dbReference type="STRING" id="34508.A0A4U5PIF0"/>
<reference evidence="9 10" key="1">
    <citation type="journal article" date="2015" name="Genome Biol.">
        <title>Comparative genomics of Steinernema reveals deeply conserved gene regulatory networks.</title>
        <authorList>
            <person name="Dillman A.R."/>
            <person name="Macchietto M."/>
            <person name="Porter C.F."/>
            <person name="Rogers A."/>
            <person name="Williams B."/>
            <person name="Antoshechkin I."/>
            <person name="Lee M.M."/>
            <person name="Goodwin Z."/>
            <person name="Lu X."/>
            <person name="Lewis E.E."/>
            <person name="Goodrich-Blair H."/>
            <person name="Stock S.P."/>
            <person name="Adams B.J."/>
            <person name="Sternberg P.W."/>
            <person name="Mortazavi A."/>
        </authorList>
    </citation>
    <scope>NUCLEOTIDE SEQUENCE [LARGE SCALE GENOMIC DNA]</scope>
    <source>
        <strain evidence="9 10">ALL</strain>
    </source>
</reference>
<dbReference type="InterPro" id="IPR013535">
    <property type="entry name" value="PUL_dom"/>
</dbReference>
<evidence type="ECO:0000259" key="8">
    <source>
        <dbReference type="PROSITE" id="PS51396"/>
    </source>
</evidence>
<evidence type="ECO:0008006" key="11">
    <source>
        <dbReference type="Google" id="ProtNLM"/>
    </source>
</evidence>
<dbReference type="PROSITE" id="PS50294">
    <property type="entry name" value="WD_REPEATS_REGION"/>
    <property type="match status" value="2"/>
</dbReference>
<dbReference type="SUPFAM" id="SSF50978">
    <property type="entry name" value="WD40 repeat-like"/>
    <property type="match status" value="1"/>
</dbReference>
<keyword evidence="4 6" id="KW-0853">WD repeat</keyword>
<keyword evidence="5" id="KW-0677">Repeat</keyword>
<evidence type="ECO:0000313" key="10">
    <source>
        <dbReference type="Proteomes" id="UP000298663"/>
    </source>
</evidence>
<dbReference type="GO" id="GO:0010992">
    <property type="term" value="P:ubiquitin recycling"/>
    <property type="evidence" value="ECO:0007669"/>
    <property type="project" value="TreeGrafter"/>
</dbReference>
<reference evidence="9 10" key="2">
    <citation type="journal article" date="2019" name="G3 (Bethesda)">
        <title>Hybrid Assembly of the Genome of the Entomopathogenic Nematode Steinernema carpocapsae Identifies the X-Chromosome.</title>
        <authorList>
            <person name="Serra L."/>
            <person name="Macchietto M."/>
            <person name="Macias-Munoz A."/>
            <person name="McGill C.J."/>
            <person name="Rodriguez I.M."/>
            <person name="Rodriguez B."/>
            <person name="Murad R."/>
            <person name="Mortazavi A."/>
        </authorList>
    </citation>
    <scope>NUCLEOTIDE SEQUENCE [LARGE SCALE GENOMIC DNA]</scope>
    <source>
        <strain evidence="9 10">ALL</strain>
    </source>
</reference>
<evidence type="ECO:0000256" key="2">
    <source>
        <dbReference type="ARBA" id="ARBA00008495"/>
    </source>
</evidence>
<feature type="domain" description="PUL" evidence="8">
    <location>
        <begin position="516"/>
        <end position="787"/>
    </location>
</feature>
<name>A0A4U5PIF0_STECR</name>
<dbReference type="InterPro" id="IPR019775">
    <property type="entry name" value="WD40_repeat_CS"/>
</dbReference>
<keyword evidence="10" id="KW-1185">Reference proteome</keyword>
<feature type="repeat" description="WD" evidence="6">
    <location>
        <begin position="96"/>
        <end position="130"/>
    </location>
</feature>
<comment type="similarity">
    <text evidence="2">Belongs to the WD repeat PLAP family.</text>
</comment>
<evidence type="ECO:0000259" key="7">
    <source>
        <dbReference type="PROSITE" id="PS51394"/>
    </source>
</evidence>
<dbReference type="InterPro" id="IPR001680">
    <property type="entry name" value="WD40_rpt"/>
</dbReference>
<keyword evidence="3" id="KW-0963">Cytoplasm</keyword>
<evidence type="ECO:0000256" key="6">
    <source>
        <dbReference type="PROSITE-ProRule" id="PRU00221"/>
    </source>
</evidence>
<evidence type="ECO:0000256" key="3">
    <source>
        <dbReference type="ARBA" id="ARBA00022490"/>
    </source>
</evidence>
<dbReference type="Pfam" id="PF00400">
    <property type="entry name" value="WD40"/>
    <property type="match status" value="2"/>
</dbReference>
<dbReference type="Proteomes" id="UP000298663">
    <property type="component" value="Unassembled WGS sequence"/>
</dbReference>
<dbReference type="Gene3D" id="3.10.20.870">
    <property type="entry name" value="PFU (PLAA family ubiquitin binding), C-terminal domain"/>
    <property type="match status" value="2"/>
</dbReference>
<sequence>MDLGLCQIVESHNADVKAVSAKQRGLSSVGRDGRVAVWAFSAEDELTEEGHKDVPCPVNSTAILARRDGQEYIFAGTSKGPILCYSPVTGEECARLEQHTANVCTLHCDSQEKLLVSGSWDGTAVVWDLEALYEGKGVHCEKIVLRGHEQSVWAVATVPGKRGYFLTGSADKTIKLWNGESVEKAMQAPDIIRAIQFVSPTHFYALCNTGIVTLWDLATCTQLASYKSLSGEFMYAMQMYSPANGPKCLVVCGEGGNAEVWLLNEDLRLTHAQALAVPVASLWTVAQLSNDSLAFGANDGKIYVFSQDPAKRISADIAEQIQNALQVKEAEKRQALQREASRDVVTIKVALEEGQPSLELRYRKGTDPQITAQEFILENGLSQGYFGQIVDFIKQSIPEANNPGAAAGKKLQKQRVVIHGEVYDYALDVTLGGGNEVKIGYNEGEDYDVAAERFCNQNDVPKAMIPKLSQMLQSQFGHIQPSAEASDPLTGANRYIPEGNGSATGGTYDALRPKSDDYPLTMSTYFERTPVAVDKAINKLAEFNNTQEDQCKLDDLELAACCAVFSNGDLESHVHLISALNKGFQWPLNTLLPVVDVFRLSILRPEINAHFFGNAHVQETLNKLRAILLTSQEQNVVLTACRAICNAFKHPKGCEAMTGDMQNWMQIFVGEVMLRWANCQTVVGAIVCNIAVFLTQNSQFVDMGPKEDAIIAIILAMKRTMEEHYATFAISPDAARNLLRAIVSLLWGDAELVRMSKNNGLMDIASTLKDCVSDEEAKNIAGDIMAMTRAV</sequence>
<dbReference type="InterPro" id="IPR036322">
    <property type="entry name" value="WD40_repeat_dom_sf"/>
</dbReference>
<dbReference type="OrthoDB" id="10265988at2759"/>
<dbReference type="PROSITE" id="PS50082">
    <property type="entry name" value="WD_REPEATS_2"/>
    <property type="match status" value="2"/>
</dbReference>
<dbReference type="InterPro" id="IPR015155">
    <property type="entry name" value="PFU"/>
</dbReference>
<dbReference type="Pfam" id="PF09070">
    <property type="entry name" value="PFU"/>
    <property type="match status" value="2"/>
</dbReference>
<dbReference type="Pfam" id="PF08324">
    <property type="entry name" value="PUL"/>
    <property type="match status" value="1"/>
</dbReference>
<dbReference type="PANTHER" id="PTHR19849">
    <property type="entry name" value="PHOSPHOLIPASE A-2-ACTIVATING PROTEIN"/>
    <property type="match status" value="1"/>
</dbReference>
<dbReference type="SMART" id="SM00320">
    <property type="entry name" value="WD40"/>
    <property type="match status" value="5"/>
</dbReference>
<evidence type="ECO:0000256" key="4">
    <source>
        <dbReference type="ARBA" id="ARBA00022574"/>
    </source>
</evidence>
<dbReference type="GO" id="GO:0005737">
    <property type="term" value="C:cytoplasm"/>
    <property type="evidence" value="ECO:0007669"/>
    <property type="project" value="UniProtKB-SubCell"/>
</dbReference>
<dbReference type="PROSITE" id="PS51396">
    <property type="entry name" value="PUL"/>
    <property type="match status" value="1"/>
</dbReference>
<comment type="caution">
    <text evidence="9">The sequence shown here is derived from an EMBL/GenBank/DDBJ whole genome shotgun (WGS) entry which is preliminary data.</text>
</comment>
<dbReference type="EMBL" id="AZBU02000002">
    <property type="protein sequence ID" value="TKR96358.1"/>
    <property type="molecule type" value="Genomic_DNA"/>
</dbReference>
<dbReference type="Gene3D" id="1.25.10.10">
    <property type="entry name" value="Leucine-rich Repeat Variant"/>
    <property type="match status" value="1"/>
</dbReference>
<gene>
    <name evidence="9" type="ORF">L596_010389</name>
</gene>
<dbReference type="Gene3D" id="2.130.10.10">
    <property type="entry name" value="YVTN repeat-like/Quinoprotein amine dehydrogenase"/>
    <property type="match status" value="1"/>
</dbReference>
<dbReference type="InterPro" id="IPR038122">
    <property type="entry name" value="PFU_sf"/>
</dbReference>
<feature type="domain" description="PFU" evidence="7">
    <location>
        <begin position="378"/>
        <end position="486"/>
    </location>
</feature>
<comment type="subcellular location">
    <subcellularLocation>
        <location evidence="1">Cytoplasm</location>
    </subcellularLocation>
</comment>
<organism evidence="9 10">
    <name type="scientific">Steinernema carpocapsae</name>
    <name type="common">Entomopathogenic nematode</name>
    <dbReference type="NCBI Taxonomy" id="34508"/>
    <lineage>
        <taxon>Eukaryota</taxon>
        <taxon>Metazoa</taxon>
        <taxon>Ecdysozoa</taxon>
        <taxon>Nematoda</taxon>
        <taxon>Chromadorea</taxon>
        <taxon>Rhabditida</taxon>
        <taxon>Tylenchina</taxon>
        <taxon>Panagrolaimomorpha</taxon>
        <taxon>Strongyloidoidea</taxon>
        <taxon>Steinernematidae</taxon>
        <taxon>Steinernema</taxon>
    </lineage>
</organism>
<evidence type="ECO:0000256" key="5">
    <source>
        <dbReference type="ARBA" id="ARBA00022737"/>
    </source>
</evidence>
<evidence type="ECO:0000256" key="1">
    <source>
        <dbReference type="ARBA" id="ARBA00004496"/>
    </source>
</evidence>
<proteinExistence type="inferred from homology"/>
<dbReference type="GO" id="GO:0005634">
    <property type="term" value="C:nucleus"/>
    <property type="evidence" value="ECO:0007669"/>
    <property type="project" value="TreeGrafter"/>
</dbReference>
<dbReference type="InterPro" id="IPR011989">
    <property type="entry name" value="ARM-like"/>
</dbReference>
<protein>
    <recommendedName>
        <fullName evidence="11">PUL domain-containing protein</fullName>
    </recommendedName>
</protein>